<evidence type="ECO:0000313" key="1">
    <source>
        <dbReference type="EMBL" id="PWS32100.1"/>
    </source>
</evidence>
<dbReference type="EMBL" id="QGNY01000003">
    <property type="protein sequence ID" value="PWS32100.1"/>
    <property type="molecule type" value="Genomic_DNA"/>
</dbReference>
<dbReference type="AlphaFoldDB" id="A0A317EYQ0"/>
<dbReference type="InterPro" id="IPR041881">
    <property type="entry name" value="PqqD_sf"/>
</dbReference>
<dbReference type="Pfam" id="PF05402">
    <property type="entry name" value="PqqD"/>
    <property type="match status" value="1"/>
</dbReference>
<reference evidence="2" key="1">
    <citation type="submission" date="2018-05" db="EMBL/GenBank/DDBJ databases">
        <title>Pedobacter paludis sp. nov., isolated from wetland soil.</title>
        <authorList>
            <person name="Zhang Y."/>
        </authorList>
    </citation>
    <scope>NUCLEOTIDE SEQUENCE [LARGE SCALE GENOMIC DNA]</scope>
    <source>
        <strain evidence="2">R-8</strain>
    </source>
</reference>
<dbReference type="InterPro" id="IPR008792">
    <property type="entry name" value="PQQD"/>
</dbReference>
<dbReference type="OrthoDB" id="5373226at2"/>
<name>A0A317EYQ0_9SPHI</name>
<protein>
    <submittedName>
        <fullName evidence="1">HPr-rel-A system PqqD family protein</fullName>
    </submittedName>
</protein>
<proteinExistence type="predicted"/>
<dbReference type="Proteomes" id="UP000245391">
    <property type="component" value="Unassembled WGS sequence"/>
</dbReference>
<sequence length="80" mass="9158">MKLKSNIATSENGFIFNPATGDSFTSNGIAAEILAYMKLAETEQEIKKRILDKYEVEPSQLERDWDDYMLQLKEANLLDL</sequence>
<dbReference type="Gene3D" id="1.10.10.1150">
    <property type="entry name" value="Coenzyme PQQ synthesis protein D (PqqD)"/>
    <property type="match status" value="1"/>
</dbReference>
<organism evidence="1 2">
    <name type="scientific">Pedobacter paludis</name>
    <dbReference type="NCBI Taxonomy" id="2203212"/>
    <lineage>
        <taxon>Bacteria</taxon>
        <taxon>Pseudomonadati</taxon>
        <taxon>Bacteroidota</taxon>
        <taxon>Sphingobacteriia</taxon>
        <taxon>Sphingobacteriales</taxon>
        <taxon>Sphingobacteriaceae</taxon>
        <taxon>Pedobacter</taxon>
    </lineage>
</organism>
<comment type="caution">
    <text evidence="1">The sequence shown here is derived from an EMBL/GenBank/DDBJ whole genome shotgun (WGS) entry which is preliminary data.</text>
</comment>
<evidence type="ECO:0000313" key="2">
    <source>
        <dbReference type="Proteomes" id="UP000245391"/>
    </source>
</evidence>
<keyword evidence="2" id="KW-1185">Reference proteome</keyword>
<dbReference type="RefSeq" id="WP_109929550.1">
    <property type="nucleotide sequence ID" value="NZ_QGNY01000003.1"/>
</dbReference>
<accession>A0A317EYQ0</accession>
<gene>
    <name evidence="1" type="ORF">DF947_10005</name>
</gene>